<dbReference type="AlphaFoldDB" id="A0A840CD45"/>
<comment type="similarity">
    <text evidence="1">Belongs to the LysR transcriptional regulatory family.</text>
</comment>
<dbReference type="Proteomes" id="UP000577362">
    <property type="component" value="Unassembled WGS sequence"/>
</dbReference>
<evidence type="ECO:0000256" key="3">
    <source>
        <dbReference type="ARBA" id="ARBA00023125"/>
    </source>
</evidence>
<dbReference type="RefSeq" id="WP_246373339.1">
    <property type="nucleotide sequence ID" value="NZ_JACIEN010000013.1"/>
</dbReference>
<dbReference type="GO" id="GO:0003677">
    <property type="term" value="F:DNA binding"/>
    <property type="evidence" value="ECO:0007669"/>
    <property type="project" value="UniProtKB-KW"/>
</dbReference>
<keyword evidence="3" id="KW-0238">DNA-binding</keyword>
<dbReference type="SUPFAM" id="SSF53850">
    <property type="entry name" value="Periplasmic binding protein-like II"/>
    <property type="match status" value="1"/>
</dbReference>
<dbReference type="Pfam" id="PF00126">
    <property type="entry name" value="HTH_1"/>
    <property type="match status" value="1"/>
</dbReference>
<sequence>MILLRILLCASYTILRKFVEMNYSGFSYRRKRLPVKPLPNLRQLRYLVALADHSHFGRAADACGVTQSTLSVGIRELEAVLGVTLAERTKRTVFITPAGLQIAERARHLLQEAEALIEMGARAALPLTGQLALGVIPTIGPFLLPRLLPYISGRYPELRLVLREDKTGALLERLAAGRLDLLLMAFPYDVGGFETMALFKDPYWFACSPQHSLADAQCLSEDNLNGEPLLLLEKDQCLHSHALPFLEAAPRRMQTTFSATSLHTLVAMVAEGMGATLLPESALSAGILKGSPVVTRPLSDQANAREIGLCWRRQSMRGEEFRALGRLIQTWAKGQQG</sequence>
<protein>
    <submittedName>
        <fullName evidence="6">LysR family hydrogen peroxide-inducible transcriptional activator</fullName>
    </submittedName>
</protein>
<keyword evidence="7" id="KW-1185">Reference proteome</keyword>
<dbReference type="FunFam" id="1.10.10.10:FF:000001">
    <property type="entry name" value="LysR family transcriptional regulator"/>
    <property type="match status" value="1"/>
</dbReference>
<dbReference type="Gene3D" id="1.10.10.10">
    <property type="entry name" value="Winged helix-like DNA-binding domain superfamily/Winged helix DNA-binding domain"/>
    <property type="match status" value="1"/>
</dbReference>
<evidence type="ECO:0000256" key="1">
    <source>
        <dbReference type="ARBA" id="ARBA00009437"/>
    </source>
</evidence>
<dbReference type="PANTHER" id="PTHR30346">
    <property type="entry name" value="TRANSCRIPTIONAL DUAL REGULATOR HCAR-RELATED"/>
    <property type="match status" value="1"/>
</dbReference>
<dbReference type="InterPro" id="IPR000847">
    <property type="entry name" value="LysR_HTH_N"/>
</dbReference>
<evidence type="ECO:0000256" key="2">
    <source>
        <dbReference type="ARBA" id="ARBA00023015"/>
    </source>
</evidence>
<dbReference type="PANTHER" id="PTHR30346:SF10">
    <property type="entry name" value="TRANSCRIPTIONAL REGULATOR OF OXIDATIVE STRESS OXYR"/>
    <property type="match status" value="1"/>
</dbReference>
<accession>A0A840CD45</accession>
<evidence type="ECO:0000256" key="4">
    <source>
        <dbReference type="ARBA" id="ARBA00023163"/>
    </source>
</evidence>
<dbReference type="Gene3D" id="3.40.190.10">
    <property type="entry name" value="Periplasmic binding protein-like II"/>
    <property type="match status" value="2"/>
</dbReference>
<keyword evidence="2" id="KW-0805">Transcription regulation</keyword>
<gene>
    <name evidence="6" type="ORF">GGR16_005232</name>
</gene>
<proteinExistence type="inferred from homology"/>
<dbReference type="GO" id="GO:0032993">
    <property type="term" value="C:protein-DNA complex"/>
    <property type="evidence" value="ECO:0007669"/>
    <property type="project" value="TreeGrafter"/>
</dbReference>
<feature type="domain" description="HTH lysR-type" evidence="5">
    <location>
        <begin position="39"/>
        <end position="96"/>
    </location>
</feature>
<dbReference type="CDD" id="cd08411">
    <property type="entry name" value="PBP2_OxyR"/>
    <property type="match status" value="1"/>
</dbReference>
<comment type="caution">
    <text evidence="6">The sequence shown here is derived from an EMBL/GenBank/DDBJ whole genome shotgun (WGS) entry which is preliminary data.</text>
</comment>
<dbReference type="Pfam" id="PF03466">
    <property type="entry name" value="LysR_substrate"/>
    <property type="match status" value="1"/>
</dbReference>
<dbReference type="InterPro" id="IPR005119">
    <property type="entry name" value="LysR_subst-bd"/>
</dbReference>
<dbReference type="GO" id="GO:0003700">
    <property type="term" value="F:DNA-binding transcription factor activity"/>
    <property type="evidence" value="ECO:0007669"/>
    <property type="project" value="InterPro"/>
</dbReference>
<dbReference type="InterPro" id="IPR036390">
    <property type="entry name" value="WH_DNA-bd_sf"/>
</dbReference>
<name>A0A840CD45_9HYPH</name>
<dbReference type="PROSITE" id="PS50931">
    <property type="entry name" value="HTH_LYSR"/>
    <property type="match status" value="1"/>
</dbReference>
<evidence type="ECO:0000313" key="7">
    <source>
        <dbReference type="Proteomes" id="UP000577362"/>
    </source>
</evidence>
<evidence type="ECO:0000259" key="5">
    <source>
        <dbReference type="PROSITE" id="PS50931"/>
    </source>
</evidence>
<dbReference type="EMBL" id="JACIEN010000013">
    <property type="protein sequence ID" value="MBB4020167.1"/>
    <property type="molecule type" value="Genomic_DNA"/>
</dbReference>
<keyword evidence="4" id="KW-0804">Transcription</keyword>
<dbReference type="InterPro" id="IPR036388">
    <property type="entry name" value="WH-like_DNA-bd_sf"/>
</dbReference>
<dbReference type="SUPFAM" id="SSF46785">
    <property type="entry name" value="Winged helix' DNA-binding domain"/>
    <property type="match status" value="1"/>
</dbReference>
<reference evidence="6 7" key="1">
    <citation type="submission" date="2020-08" db="EMBL/GenBank/DDBJ databases">
        <title>Genomic Encyclopedia of Type Strains, Phase IV (KMG-IV): sequencing the most valuable type-strain genomes for metagenomic binning, comparative biology and taxonomic classification.</title>
        <authorList>
            <person name="Goeker M."/>
        </authorList>
    </citation>
    <scope>NUCLEOTIDE SEQUENCE [LARGE SCALE GENOMIC DNA]</scope>
    <source>
        <strain evidence="6 7">DSM 103737</strain>
    </source>
</reference>
<organism evidence="6 7">
    <name type="scientific">Chelatococcus caeni</name>
    <dbReference type="NCBI Taxonomy" id="1348468"/>
    <lineage>
        <taxon>Bacteria</taxon>
        <taxon>Pseudomonadati</taxon>
        <taxon>Pseudomonadota</taxon>
        <taxon>Alphaproteobacteria</taxon>
        <taxon>Hyphomicrobiales</taxon>
        <taxon>Chelatococcaceae</taxon>
        <taxon>Chelatococcus</taxon>
    </lineage>
</organism>
<evidence type="ECO:0000313" key="6">
    <source>
        <dbReference type="EMBL" id="MBB4020167.1"/>
    </source>
</evidence>